<gene>
    <name evidence="3" type="ORF">ACFP2V_37070</name>
</gene>
<feature type="domain" description="Transposase IS116/IS110/IS902 C-terminal" evidence="2">
    <location>
        <begin position="141"/>
        <end position="214"/>
    </location>
</feature>
<dbReference type="EMBL" id="JBHSPC010000165">
    <property type="protein sequence ID" value="MFC5675467.1"/>
    <property type="molecule type" value="Genomic_DNA"/>
</dbReference>
<dbReference type="NCBIfam" id="NF033542">
    <property type="entry name" value="transpos_IS110"/>
    <property type="match status" value="1"/>
</dbReference>
<name>A0ABW0Y0X4_9ACTN</name>
<evidence type="ECO:0000259" key="1">
    <source>
        <dbReference type="Pfam" id="PF01548"/>
    </source>
</evidence>
<sequence length="268" mass="29219">MHLAHPLGVKLFSHRRVKTDERDAADLADLLRMGRLPEAWIAPPQVRRLRELVRYRHKLVGMRTSAKDQIHAVLGKAGLHVPVSDLFGRAGGAWPATVPLHGAYATRTASLLRLVAFLDAEIADLDQRTAQALAGHPGYAAVQTIPGIGPVFAAVMVAEIGDVARFPGPAQLCSWAGLTPRHRASDTKVHRGPITKQGSSLLRWACVEAVQRCSADTPMRRLRDRIIQRRGTPARNVAKAAAARKLLTLVYYALRDGEVRCLAKTSPA</sequence>
<feature type="domain" description="Transposase IS110-like N-terminal" evidence="1">
    <location>
        <begin position="14"/>
        <end position="74"/>
    </location>
</feature>
<comment type="caution">
    <text evidence="3">The sequence shown here is derived from an EMBL/GenBank/DDBJ whole genome shotgun (WGS) entry which is preliminary data.</text>
</comment>
<organism evidence="3 4">
    <name type="scientific">Streptomyces incanus</name>
    <dbReference type="NCBI Taxonomy" id="887453"/>
    <lineage>
        <taxon>Bacteria</taxon>
        <taxon>Bacillati</taxon>
        <taxon>Actinomycetota</taxon>
        <taxon>Actinomycetes</taxon>
        <taxon>Kitasatosporales</taxon>
        <taxon>Streptomycetaceae</taxon>
        <taxon>Streptomyces</taxon>
    </lineage>
</organism>
<reference evidence="4" key="1">
    <citation type="journal article" date="2019" name="Int. J. Syst. Evol. Microbiol.">
        <title>The Global Catalogue of Microorganisms (GCM) 10K type strain sequencing project: providing services to taxonomists for standard genome sequencing and annotation.</title>
        <authorList>
            <consortium name="The Broad Institute Genomics Platform"/>
            <consortium name="The Broad Institute Genome Sequencing Center for Infectious Disease"/>
            <person name="Wu L."/>
            <person name="Ma J."/>
        </authorList>
    </citation>
    <scope>NUCLEOTIDE SEQUENCE [LARGE SCALE GENOMIC DNA]</scope>
    <source>
        <strain evidence="4">JCM 13852</strain>
    </source>
</reference>
<dbReference type="Proteomes" id="UP001596183">
    <property type="component" value="Unassembled WGS sequence"/>
</dbReference>
<dbReference type="InterPro" id="IPR002525">
    <property type="entry name" value="Transp_IS110-like_N"/>
</dbReference>
<evidence type="ECO:0000313" key="3">
    <source>
        <dbReference type="EMBL" id="MFC5675467.1"/>
    </source>
</evidence>
<dbReference type="RefSeq" id="WP_381220607.1">
    <property type="nucleotide sequence ID" value="NZ_JBHSPC010000165.1"/>
</dbReference>
<evidence type="ECO:0000313" key="4">
    <source>
        <dbReference type="Proteomes" id="UP001596183"/>
    </source>
</evidence>
<dbReference type="PANTHER" id="PTHR33055">
    <property type="entry name" value="TRANSPOSASE FOR INSERTION SEQUENCE ELEMENT IS1111A"/>
    <property type="match status" value="1"/>
</dbReference>
<evidence type="ECO:0000259" key="2">
    <source>
        <dbReference type="Pfam" id="PF02371"/>
    </source>
</evidence>
<dbReference type="PANTHER" id="PTHR33055:SF15">
    <property type="entry name" value="TRANSPOSASE-RELATED"/>
    <property type="match status" value="1"/>
</dbReference>
<dbReference type="Pfam" id="PF02371">
    <property type="entry name" value="Transposase_20"/>
    <property type="match status" value="1"/>
</dbReference>
<keyword evidence="4" id="KW-1185">Reference proteome</keyword>
<dbReference type="Pfam" id="PF01548">
    <property type="entry name" value="DEDD_Tnp_IS110"/>
    <property type="match status" value="1"/>
</dbReference>
<dbReference type="InterPro" id="IPR003346">
    <property type="entry name" value="Transposase_20"/>
</dbReference>
<proteinExistence type="predicted"/>
<protein>
    <submittedName>
        <fullName evidence="3">IS110 family transposase</fullName>
    </submittedName>
</protein>
<accession>A0ABW0Y0X4</accession>
<dbReference type="InterPro" id="IPR047650">
    <property type="entry name" value="Transpos_IS110"/>
</dbReference>